<dbReference type="InterPro" id="IPR006321">
    <property type="entry name" value="PilT/PilU"/>
</dbReference>
<dbReference type="InterPro" id="IPR001482">
    <property type="entry name" value="T2SS/T4SS_dom"/>
</dbReference>
<dbReference type="SUPFAM" id="SSF52540">
    <property type="entry name" value="P-loop containing nucleoside triphosphate hydrolases"/>
    <property type="match status" value="1"/>
</dbReference>
<dbReference type="CDD" id="cd01131">
    <property type="entry name" value="PilT"/>
    <property type="match status" value="1"/>
</dbReference>
<dbReference type="EMBL" id="DTHG01000083">
    <property type="protein sequence ID" value="HGW92177.1"/>
    <property type="molecule type" value="Genomic_DNA"/>
</dbReference>
<comment type="caution">
    <text evidence="3">The sequence shown here is derived from an EMBL/GenBank/DDBJ whole genome shotgun (WGS) entry which is preliminary data.</text>
</comment>
<dbReference type="InterPro" id="IPR050921">
    <property type="entry name" value="T4SS_GSP_E_ATPase"/>
</dbReference>
<dbReference type="Gene3D" id="3.30.450.90">
    <property type="match status" value="1"/>
</dbReference>
<dbReference type="Pfam" id="PF00437">
    <property type="entry name" value="T2SSE"/>
    <property type="match status" value="1"/>
</dbReference>
<organism evidence="3">
    <name type="scientific">candidate division WOR-3 bacterium</name>
    <dbReference type="NCBI Taxonomy" id="2052148"/>
    <lineage>
        <taxon>Bacteria</taxon>
        <taxon>Bacteria division WOR-3</taxon>
    </lineage>
</organism>
<reference evidence="3" key="1">
    <citation type="journal article" date="2020" name="mSystems">
        <title>Genome- and Community-Level Interaction Insights into Carbon Utilization and Element Cycling Functions of Hydrothermarchaeota in Hydrothermal Sediment.</title>
        <authorList>
            <person name="Zhou Z."/>
            <person name="Liu Y."/>
            <person name="Xu W."/>
            <person name="Pan J."/>
            <person name="Luo Z.H."/>
            <person name="Li M."/>
        </authorList>
    </citation>
    <scope>NUCLEOTIDE SEQUENCE [LARGE SCALE GENOMIC DNA]</scope>
    <source>
        <strain evidence="3">SpSt-780</strain>
    </source>
</reference>
<evidence type="ECO:0000256" key="1">
    <source>
        <dbReference type="ARBA" id="ARBA00006611"/>
    </source>
</evidence>
<dbReference type="AlphaFoldDB" id="A0A7C4U7S3"/>
<dbReference type="InterPro" id="IPR027417">
    <property type="entry name" value="P-loop_NTPase"/>
</dbReference>
<dbReference type="NCBIfam" id="TIGR01420">
    <property type="entry name" value="pilT_fam"/>
    <property type="match status" value="1"/>
</dbReference>
<feature type="domain" description="Bacterial type II secretion system protein E" evidence="2">
    <location>
        <begin position="194"/>
        <end position="208"/>
    </location>
</feature>
<proteinExistence type="inferred from homology"/>
<dbReference type="PROSITE" id="PS00662">
    <property type="entry name" value="T2SP_E"/>
    <property type="match status" value="1"/>
</dbReference>
<gene>
    <name evidence="3" type="ORF">ENV67_06535</name>
</gene>
<name>A0A7C4U7S3_UNCW3</name>
<dbReference type="PANTHER" id="PTHR30486">
    <property type="entry name" value="TWITCHING MOTILITY PROTEIN PILT"/>
    <property type="match status" value="1"/>
</dbReference>
<dbReference type="InterPro" id="IPR003593">
    <property type="entry name" value="AAA+_ATPase"/>
</dbReference>
<dbReference type="Gene3D" id="3.40.50.300">
    <property type="entry name" value="P-loop containing nucleotide triphosphate hydrolases"/>
    <property type="match status" value="1"/>
</dbReference>
<comment type="similarity">
    <text evidence="1">Belongs to the GSP E family.</text>
</comment>
<accession>A0A7C4U7S3</accession>
<dbReference type="GO" id="GO:0005524">
    <property type="term" value="F:ATP binding"/>
    <property type="evidence" value="ECO:0007669"/>
    <property type="project" value="InterPro"/>
</dbReference>
<protein>
    <submittedName>
        <fullName evidence="3">Type IV pilus twitching motility protein PilT</fullName>
    </submittedName>
</protein>
<dbReference type="SMART" id="SM00382">
    <property type="entry name" value="AAA"/>
    <property type="match status" value="1"/>
</dbReference>
<evidence type="ECO:0000313" key="3">
    <source>
        <dbReference type="EMBL" id="HGW92177.1"/>
    </source>
</evidence>
<sequence>MVKLGELLKLMVTKNASDLILKVGSKPVFRIYGELFRIEDHPVVEAEDTMNVAKNILTEEQFQNFIATNESDVAVNVPNLSRFRINFMRQRRTVAIVFRRIPQEIPKLEDGYPPILKDFAMRPRGLVLVTGPSGCGKSTTIAAMVEYRNKREPCHIITIEDPIEFVFKNDKASIDQREVGRDTRAFANALKYSLRQDPDVIVVGEMRDLETISLAITAAETGHLVLSSLHTNNAVETIDRVIDVFPPFQQRQIRLQMSSNLVGVVSQILLKKKDGSGVIPAFEIMVSIAAVRKLIREAKTHQIPSVMQTRTKEGMKTMNMSLLELVTKGVITLADALNVSPEPEELEEMFNKVEKVKEV</sequence>
<evidence type="ECO:0000259" key="2">
    <source>
        <dbReference type="PROSITE" id="PS00662"/>
    </source>
</evidence>
<dbReference type="GO" id="GO:0016887">
    <property type="term" value="F:ATP hydrolysis activity"/>
    <property type="evidence" value="ECO:0007669"/>
    <property type="project" value="InterPro"/>
</dbReference>